<dbReference type="Proteomes" id="UP001218218">
    <property type="component" value="Unassembled WGS sequence"/>
</dbReference>
<comment type="caution">
    <text evidence="1">The sequence shown here is derived from an EMBL/GenBank/DDBJ whole genome shotgun (WGS) entry which is preliminary data.</text>
</comment>
<evidence type="ECO:0000313" key="1">
    <source>
        <dbReference type="EMBL" id="KAJ7326451.1"/>
    </source>
</evidence>
<evidence type="ECO:0000313" key="2">
    <source>
        <dbReference type="Proteomes" id="UP001218218"/>
    </source>
</evidence>
<organism evidence="1 2">
    <name type="scientific">Mycena albidolilacea</name>
    <dbReference type="NCBI Taxonomy" id="1033008"/>
    <lineage>
        <taxon>Eukaryota</taxon>
        <taxon>Fungi</taxon>
        <taxon>Dikarya</taxon>
        <taxon>Basidiomycota</taxon>
        <taxon>Agaricomycotina</taxon>
        <taxon>Agaricomycetes</taxon>
        <taxon>Agaricomycetidae</taxon>
        <taxon>Agaricales</taxon>
        <taxon>Marasmiineae</taxon>
        <taxon>Mycenaceae</taxon>
        <taxon>Mycena</taxon>
    </lineage>
</organism>
<protein>
    <submittedName>
        <fullName evidence="1">Uncharacterized protein</fullName>
    </submittedName>
</protein>
<sequence>MYTRRDIKQTLLLQVHDGLHYWRYRSFIHSSSFTFSRPPTPDRLAPRFGSLPDSVSVPRSWRVNPRLSHVHCPTSVASPTPMLFLPPPRIIPTFRLDSTRFVCSAHDRRPSIARAILSLPPTYISSTFSWACIRIQFIHLRISLFPCSPFLFYVLRFVIPFHPVPLRSLGSMSALLLLSPAYTHRYTTHTHIYYTHGGIRLAGCLQYAPARLLEDVGGEGVGSAMCR</sequence>
<reference evidence="1" key="1">
    <citation type="submission" date="2023-03" db="EMBL/GenBank/DDBJ databases">
        <title>Massive genome expansion in bonnet fungi (Mycena s.s.) driven by repeated elements and novel gene families across ecological guilds.</title>
        <authorList>
            <consortium name="Lawrence Berkeley National Laboratory"/>
            <person name="Harder C.B."/>
            <person name="Miyauchi S."/>
            <person name="Viragh M."/>
            <person name="Kuo A."/>
            <person name="Thoen E."/>
            <person name="Andreopoulos B."/>
            <person name="Lu D."/>
            <person name="Skrede I."/>
            <person name="Drula E."/>
            <person name="Henrissat B."/>
            <person name="Morin E."/>
            <person name="Kohler A."/>
            <person name="Barry K."/>
            <person name="LaButti K."/>
            <person name="Morin E."/>
            <person name="Salamov A."/>
            <person name="Lipzen A."/>
            <person name="Mereny Z."/>
            <person name="Hegedus B."/>
            <person name="Baldrian P."/>
            <person name="Stursova M."/>
            <person name="Weitz H."/>
            <person name="Taylor A."/>
            <person name="Grigoriev I.V."/>
            <person name="Nagy L.G."/>
            <person name="Martin F."/>
            <person name="Kauserud H."/>
        </authorList>
    </citation>
    <scope>NUCLEOTIDE SEQUENCE</scope>
    <source>
        <strain evidence="1">CBHHK002</strain>
    </source>
</reference>
<gene>
    <name evidence="1" type="ORF">DFH08DRAFT_340168</name>
</gene>
<dbReference type="EMBL" id="JARIHO010000042">
    <property type="protein sequence ID" value="KAJ7326451.1"/>
    <property type="molecule type" value="Genomic_DNA"/>
</dbReference>
<name>A0AAD6ZKH5_9AGAR</name>
<keyword evidence="2" id="KW-1185">Reference proteome</keyword>
<dbReference type="AlphaFoldDB" id="A0AAD6ZKH5"/>
<proteinExistence type="predicted"/>
<accession>A0AAD6ZKH5</accession>